<proteinExistence type="predicted"/>
<dbReference type="EMBL" id="CP021641">
    <property type="protein sequence ID" value="ASR88865.1"/>
    <property type="molecule type" value="Genomic_DNA"/>
</dbReference>
<protein>
    <submittedName>
        <fullName evidence="2">Uncharacterized protein</fullName>
    </submittedName>
</protein>
<keyword evidence="1" id="KW-0472">Membrane</keyword>
<evidence type="ECO:0000313" key="2">
    <source>
        <dbReference type="EMBL" id="ASR88865.1"/>
    </source>
</evidence>
<dbReference type="KEGG" id="afq:AFA_05030"/>
<evidence type="ECO:0000256" key="1">
    <source>
        <dbReference type="SAM" id="Phobius"/>
    </source>
</evidence>
<reference evidence="2 3" key="1">
    <citation type="submission" date="2017-05" db="EMBL/GenBank/DDBJ databases">
        <authorList>
            <person name="Qiu J.G."/>
            <person name="He J."/>
        </authorList>
    </citation>
    <scope>NUCLEOTIDE SEQUENCE [LARGE SCALE GENOMIC DNA]</scope>
    <source>
        <strain evidence="2 3">JQ135</strain>
    </source>
</reference>
<keyword evidence="1" id="KW-1133">Transmembrane helix</keyword>
<dbReference type="RefSeq" id="WP_094195977.1">
    <property type="nucleotide sequence ID" value="NZ_CP021641.1"/>
</dbReference>
<evidence type="ECO:0000313" key="3">
    <source>
        <dbReference type="Proteomes" id="UP000214561"/>
    </source>
</evidence>
<dbReference type="Proteomes" id="UP000214561">
    <property type="component" value="Chromosome"/>
</dbReference>
<name>A0AB33CQD4_ALCFA</name>
<sequence length="71" mass="8015">MNNDGLNFAVSTGGGLLAWWLAAFSAILPALWVVYVVILIAIKLPELYQKNPIFRRLFDWVAAVFRRGRHG</sequence>
<gene>
    <name evidence="2" type="ORF">AFA_05030</name>
</gene>
<keyword evidence="1" id="KW-0812">Transmembrane</keyword>
<organism evidence="2 3">
    <name type="scientific">Alcaligenes faecalis</name>
    <dbReference type="NCBI Taxonomy" id="511"/>
    <lineage>
        <taxon>Bacteria</taxon>
        <taxon>Pseudomonadati</taxon>
        <taxon>Pseudomonadota</taxon>
        <taxon>Betaproteobacteria</taxon>
        <taxon>Burkholderiales</taxon>
        <taxon>Alcaligenaceae</taxon>
        <taxon>Alcaligenes</taxon>
    </lineage>
</organism>
<feature type="transmembrane region" description="Helical" evidence="1">
    <location>
        <begin position="20"/>
        <end position="42"/>
    </location>
</feature>
<accession>A0AB33CQD4</accession>
<dbReference type="AlphaFoldDB" id="A0AB33CQD4"/>